<evidence type="ECO:0008006" key="3">
    <source>
        <dbReference type="Google" id="ProtNLM"/>
    </source>
</evidence>
<dbReference type="Proteomes" id="UP000199657">
    <property type="component" value="Unassembled WGS sequence"/>
</dbReference>
<dbReference type="AlphaFoldDB" id="A0A1H8TJA0"/>
<dbReference type="STRING" id="406100.SAMN04488052_104234"/>
<reference evidence="1 2" key="1">
    <citation type="submission" date="2016-10" db="EMBL/GenBank/DDBJ databases">
        <authorList>
            <person name="de Groot N.N."/>
        </authorList>
    </citation>
    <scope>NUCLEOTIDE SEQUENCE [LARGE SCALE GENOMIC DNA]</scope>
    <source>
        <strain evidence="1 2">CGMCC 1.6291</strain>
    </source>
</reference>
<gene>
    <name evidence="1" type="ORF">SAMN04488052_104234</name>
</gene>
<dbReference type="RefSeq" id="WP_091643585.1">
    <property type="nucleotide sequence ID" value="NZ_FOEG01000004.1"/>
</dbReference>
<protein>
    <recommendedName>
        <fullName evidence="3">SnoaL-like domain-containing protein</fullName>
    </recommendedName>
</protein>
<evidence type="ECO:0000313" key="2">
    <source>
        <dbReference type="Proteomes" id="UP000199657"/>
    </source>
</evidence>
<proteinExistence type="predicted"/>
<dbReference type="OrthoDB" id="118733at2"/>
<organism evidence="1 2">
    <name type="scientific">Aquisalimonas asiatica</name>
    <dbReference type="NCBI Taxonomy" id="406100"/>
    <lineage>
        <taxon>Bacteria</taxon>
        <taxon>Pseudomonadati</taxon>
        <taxon>Pseudomonadota</taxon>
        <taxon>Gammaproteobacteria</taxon>
        <taxon>Chromatiales</taxon>
        <taxon>Ectothiorhodospiraceae</taxon>
        <taxon>Aquisalimonas</taxon>
    </lineage>
</organism>
<keyword evidence="2" id="KW-1185">Reference proteome</keyword>
<dbReference type="SUPFAM" id="SSF54427">
    <property type="entry name" value="NTF2-like"/>
    <property type="match status" value="1"/>
</dbReference>
<evidence type="ECO:0000313" key="1">
    <source>
        <dbReference type="EMBL" id="SEO90925.1"/>
    </source>
</evidence>
<sequence length="120" mass="13897">MDPRDVVDAYLQAILDRDPGEARRWLADTGFHYRSPIETLECAEALVNQSFMSSGIVHHVRVRKVFADGADVCHVMEFTIQISDKFKVDLVHWATVENDRITRIETIFDASRYRELFPVE</sequence>
<name>A0A1H8TJA0_9GAMM</name>
<dbReference type="EMBL" id="FOEG01000004">
    <property type="protein sequence ID" value="SEO90925.1"/>
    <property type="molecule type" value="Genomic_DNA"/>
</dbReference>
<dbReference type="InterPro" id="IPR032710">
    <property type="entry name" value="NTF2-like_dom_sf"/>
</dbReference>
<accession>A0A1H8TJA0</accession>
<dbReference type="Gene3D" id="3.10.450.50">
    <property type="match status" value="1"/>
</dbReference>